<comment type="subcellular location">
    <subcellularLocation>
        <location evidence="1">Endomembrane system</location>
        <topology evidence="1">Multi-pass membrane protein</topology>
    </subcellularLocation>
    <subcellularLocation>
        <location evidence="5">Endoplasmic reticulum membrane</location>
    </subcellularLocation>
</comment>
<dbReference type="PANTHER" id="PTHR14624:SF0">
    <property type="entry name" value="POLYPRENOL REDUCTASE"/>
    <property type="match status" value="1"/>
</dbReference>
<comment type="pathway">
    <text evidence="5">Protein modification; protein glycosylation.</text>
</comment>
<gene>
    <name evidence="7" type="ORF">LAFE_0B05050G</name>
</gene>
<dbReference type="OMA" id="RFYETNF"/>
<dbReference type="GO" id="GO:0005789">
    <property type="term" value="C:endoplasmic reticulum membrane"/>
    <property type="evidence" value="ECO:0007669"/>
    <property type="project" value="UniProtKB-SubCell"/>
</dbReference>
<dbReference type="STRING" id="4955.A0A1G4M887"/>
<proteinExistence type="inferred from homology"/>
<organism evidence="7 8">
    <name type="scientific">Lachancea fermentati</name>
    <name type="common">Zygosaccharomyces fermentati</name>
    <dbReference type="NCBI Taxonomy" id="4955"/>
    <lineage>
        <taxon>Eukaryota</taxon>
        <taxon>Fungi</taxon>
        <taxon>Dikarya</taxon>
        <taxon>Ascomycota</taxon>
        <taxon>Saccharomycotina</taxon>
        <taxon>Saccharomycetes</taxon>
        <taxon>Saccharomycetales</taxon>
        <taxon>Saccharomycetaceae</taxon>
        <taxon>Lachancea</taxon>
    </lineage>
</organism>
<accession>A0A1G4M887</accession>
<dbReference type="GO" id="GO:0016095">
    <property type="term" value="P:polyprenol catabolic process"/>
    <property type="evidence" value="ECO:0007669"/>
    <property type="project" value="UniProtKB-UniRule"/>
</dbReference>
<sequence length="249" mass="28986">MVDLLKILSWIYFSSFGIGLLSVFLARWRIPILLKYGKTLVDQKHQNDGMFDILLHLTVPKEWFRHFYILSSCLSIINLWSSMNLVSLLVAFHSFRRVYETHYVNRFGKRSRMHISHYLVGLWFYTSLNVAVAISSTSHQTHSIGSRLFLIALFSLASFDQYKNHLHLSHLVKYTLPQYGLFQVVTSAHYFDEVLIYLSLASYTGTAEMYCCFAWVLGNLSISAIETREWYAKKFPSKTPPYAILPYLL</sequence>
<dbReference type="GO" id="GO:0003865">
    <property type="term" value="F:3-oxo-5-alpha-steroid 4-dehydrogenase activity"/>
    <property type="evidence" value="ECO:0007669"/>
    <property type="project" value="TreeGrafter"/>
</dbReference>
<evidence type="ECO:0000259" key="6">
    <source>
        <dbReference type="Pfam" id="PF02544"/>
    </source>
</evidence>
<evidence type="ECO:0000313" key="8">
    <source>
        <dbReference type="Proteomes" id="UP000190831"/>
    </source>
</evidence>
<keyword evidence="5" id="KW-0256">Endoplasmic reticulum</keyword>
<dbReference type="AlphaFoldDB" id="A0A1G4M887"/>
<feature type="domain" description="3-oxo-5-alpha-steroid 4-dehydrogenase C-terminal" evidence="6">
    <location>
        <begin position="130"/>
        <end position="238"/>
    </location>
</feature>
<keyword evidence="8" id="KW-1185">Reference proteome</keyword>
<comment type="function">
    <text evidence="5">Plays a key role in early steps of protein N-linked glycosylation by being involved in the conversion of polyprenol into dolichol. Acts as a polyprenal reductase that mediates the reduction of polyprenal into dolichal in a NADP-dependent mechanism. Dolichols are required for the synthesis of dolichol-linked monosaccharides and the oligosaccharide precursor used for N-glycosylation.</text>
</comment>
<dbReference type="Pfam" id="PF02544">
    <property type="entry name" value="Steroid_dh"/>
    <property type="match status" value="1"/>
</dbReference>
<evidence type="ECO:0000256" key="4">
    <source>
        <dbReference type="ARBA" id="ARBA00023136"/>
    </source>
</evidence>
<evidence type="ECO:0000256" key="1">
    <source>
        <dbReference type="ARBA" id="ARBA00004127"/>
    </source>
</evidence>
<keyword evidence="3 5" id="KW-1133">Transmembrane helix</keyword>
<feature type="transmembrane region" description="Helical" evidence="5">
    <location>
        <begin position="115"/>
        <end position="135"/>
    </location>
</feature>
<dbReference type="OrthoDB" id="541710at2759"/>
<dbReference type="EMBL" id="LT598489">
    <property type="protein sequence ID" value="SCV99902.1"/>
    <property type="molecule type" value="Genomic_DNA"/>
</dbReference>
<keyword evidence="5" id="KW-0521">NADP</keyword>
<dbReference type="InterPro" id="IPR039698">
    <property type="entry name" value="Dfg10/SRD5A3"/>
</dbReference>
<keyword evidence="4 5" id="KW-0472">Membrane</keyword>
<dbReference type="Proteomes" id="UP000190831">
    <property type="component" value="Chromosome B"/>
</dbReference>
<keyword evidence="5" id="KW-0560">Oxidoreductase</keyword>
<keyword evidence="2 5" id="KW-0812">Transmembrane</keyword>
<evidence type="ECO:0000256" key="3">
    <source>
        <dbReference type="ARBA" id="ARBA00022989"/>
    </source>
</evidence>
<name>A0A1G4M887_LACFM</name>
<evidence type="ECO:0000256" key="5">
    <source>
        <dbReference type="RuleBase" id="RU367081"/>
    </source>
</evidence>
<evidence type="ECO:0000256" key="2">
    <source>
        <dbReference type="ARBA" id="ARBA00022692"/>
    </source>
</evidence>
<evidence type="ECO:0000313" key="7">
    <source>
        <dbReference type="EMBL" id="SCV99902.1"/>
    </source>
</evidence>
<dbReference type="GO" id="GO:0160198">
    <property type="term" value="F:polyprenal reductase activity"/>
    <property type="evidence" value="ECO:0007669"/>
    <property type="project" value="UniProtKB-EC"/>
</dbReference>
<comment type="caution">
    <text evidence="5">Lacks conserved residue(s) required for the propagation of feature annotation.</text>
</comment>
<comment type="similarity">
    <text evidence="5">Belongs to the steroid 5-alpha reductase family. Polyprenal reductase subfamily.</text>
</comment>
<dbReference type="EC" id="1.3.1.94" evidence="5"/>
<dbReference type="InterPro" id="IPR001104">
    <property type="entry name" value="3-oxo-5_a-steroid_4-DH_C"/>
</dbReference>
<reference evidence="8" key="1">
    <citation type="submission" date="2016-03" db="EMBL/GenBank/DDBJ databases">
        <authorList>
            <person name="Devillers H."/>
        </authorList>
    </citation>
    <scope>NUCLEOTIDE SEQUENCE [LARGE SCALE GENOMIC DNA]</scope>
</reference>
<feature type="transmembrane region" description="Helical" evidence="5">
    <location>
        <begin position="67"/>
        <end position="95"/>
    </location>
</feature>
<feature type="transmembrane region" description="Helical" evidence="5">
    <location>
        <begin position="7"/>
        <end position="30"/>
    </location>
</feature>
<dbReference type="GO" id="GO:0102389">
    <property type="term" value="F:polyprenol reductase activity"/>
    <property type="evidence" value="ECO:0007669"/>
    <property type="project" value="UniProtKB-UniRule"/>
</dbReference>
<protein>
    <recommendedName>
        <fullName evidence="5">Polyprenal reductase</fullName>
        <ecNumber evidence="5">1.3.1.94</ecNumber>
    </recommendedName>
</protein>
<dbReference type="GO" id="GO:0006488">
    <property type="term" value="P:dolichol-linked oligosaccharide biosynthetic process"/>
    <property type="evidence" value="ECO:0007669"/>
    <property type="project" value="UniProtKB-UniRule"/>
</dbReference>
<dbReference type="UniPathway" id="UPA00378"/>
<comment type="catalytic activity">
    <reaction evidence="5">
        <text>a di-trans,poly-cis-dolichal + NADP(+) = a di-trans,poly-cis-polyprenal + NADPH + H(+)</text>
        <dbReference type="Rhea" id="RHEA:80727"/>
        <dbReference type="Rhea" id="RHEA-COMP:19536"/>
        <dbReference type="Rhea" id="RHEA-COMP:19537"/>
        <dbReference type="ChEBI" id="CHEBI:15378"/>
        <dbReference type="ChEBI" id="CHEBI:57783"/>
        <dbReference type="ChEBI" id="CHEBI:58349"/>
        <dbReference type="ChEBI" id="CHEBI:231623"/>
        <dbReference type="ChEBI" id="CHEBI:231637"/>
        <dbReference type="EC" id="1.3.1.94"/>
    </reaction>
    <physiologicalReaction direction="right-to-left" evidence="5">
        <dbReference type="Rhea" id="RHEA:80729"/>
    </physiologicalReaction>
</comment>
<dbReference type="PANTHER" id="PTHR14624">
    <property type="entry name" value="DFG10 PROTEIN"/>
    <property type="match status" value="1"/>
</dbReference>
<dbReference type="PROSITE" id="PS50244">
    <property type="entry name" value="S5A_REDUCTASE"/>
    <property type="match status" value="1"/>
</dbReference>